<comment type="caution">
    <text evidence="3">The sequence shown here is derived from an EMBL/GenBank/DDBJ whole genome shotgun (WGS) entry which is preliminary data.</text>
</comment>
<sequence>MDINPLEFLIEELSTDETYVKVNAIHRLQIIATILGPEKTKTELLPYLATLTHLEDEVLFALAQELGEFHPFLPGEASSLLPLLEALAALDETLIREQAVKSLIIISDILSDTEIIEIFVPTILRLASAENFSAKVSACALFSHAYPRSGELQENLRQIIFELSREDVPMVRRAALIEMGRIAKAIEKDYLFTEIVPKLRKRAEDEQDQIRALCIESLIEIIKLLNEEENKLYSLPIIHLIGEDKSWKVRFSFAKHFPTLVEVLGKDITENSLLQTFVRVLQDIESEVRAIALLSLKNTLHTIPTEKIQNLIFPILESTFRDESSTPNVKKNCTEVIFVIASYAEKDFSYAKIAPLCFDLANDENYEIKLTMIEGLGNIAKAIGPEFLTPPLCESLLRLAKESPQWRLRESVYKCCVSIAKYLGGGVFIELLQPIFFNFLSK</sequence>
<dbReference type="InterPro" id="IPR011989">
    <property type="entry name" value="ARM-like"/>
</dbReference>
<feature type="repeat" description="HEAT" evidence="2">
    <location>
        <begin position="234"/>
        <end position="272"/>
    </location>
</feature>
<dbReference type="GO" id="GO:0005634">
    <property type="term" value="C:nucleus"/>
    <property type="evidence" value="ECO:0007669"/>
    <property type="project" value="TreeGrafter"/>
</dbReference>
<keyword evidence="1" id="KW-0677">Repeat</keyword>
<dbReference type="InterPro" id="IPR051023">
    <property type="entry name" value="PP2A_Regulatory_Subunit_A"/>
</dbReference>
<evidence type="ECO:0000256" key="2">
    <source>
        <dbReference type="PROSITE-ProRule" id="PRU00103"/>
    </source>
</evidence>
<keyword evidence="4" id="KW-1185">Reference proteome</keyword>
<organism evidence="3 4">
    <name type="scientific">Blepharisma stoltei</name>
    <dbReference type="NCBI Taxonomy" id="1481888"/>
    <lineage>
        <taxon>Eukaryota</taxon>
        <taxon>Sar</taxon>
        <taxon>Alveolata</taxon>
        <taxon>Ciliophora</taxon>
        <taxon>Postciliodesmatophora</taxon>
        <taxon>Heterotrichea</taxon>
        <taxon>Heterotrichida</taxon>
        <taxon>Blepharismidae</taxon>
        <taxon>Blepharisma</taxon>
    </lineage>
</organism>
<feature type="repeat" description="HEAT" evidence="2">
    <location>
        <begin position="353"/>
        <end position="390"/>
    </location>
</feature>
<name>A0AAU9K5E5_9CILI</name>
<dbReference type="GO" id="GO:0000159">
    <property type="term" value="C:protein phosphatase type 2A complex"/>
    <property type="evidence" value="ECO:0007669"/>
    <property type="project" value="TreeGrafter"/>
</dbReference>
<gene>
    <name evidence="3" type="ORF">BSTOLATCC_MIC55695</name>
</gene>
<dbReference type="PROSITE" id="PS50077">
    <property type="entry name" value="HEAT_REPEAT"/>
    <property type="match status" value="4"/>
</dbReference>
<feature type="repeat" description="HEAT" evidence="2">
    <location>
        <begin position="80"/>
        <end position="117"/>
    </location>
</feature>
<dbReference type="SUPFAM" id="SSF48371">
    <property type="entry name" value="ARM repeat"/>
    <property type="match status" value="1"/>
</dbReference>
<dbReference type="Gene3D" id="1.25.10.10">
    <property type="entry name" value="Leucine-rich Repeat Variant"/>
    <property type="match status" value="1"/>
</dbReference>
<proteinExistence type="predicted"/>
<dbReference type="Proteomes" id="UP001162131">
    <property type="component" value="Unassembled WGS sequence"/>
</dbReference>
<evidence type="ECO:0000313" key="3">
    <source>
        <dbReference type="EMBL" id="CAG9332244.1"/>
    </source>
</evidence>
<dbReference type="InterPro" id="IPR021133">
    <property type="entry name" value="HEAT_type_2"/>
</dbReference>
<dbReference type="PANTHER" id="PTHR10648:SF4">
    <property type="entry name" value="PROTEIN PHOSPHATASE 2 (FORMERLY 2A), REGULATORY SUBUNIT A, BETA ISOFORM-RELATED"/>
    <property type="match status" value="1"/>
</dbReference>
<feature type="repeat" description="HEAT" evidence="2">
    <location>
        <begin position="195"/>
        <end position="231"/>
    </location>
</feature>
<reference evidence="3" key="1">
    <citation type="submission" date="2021-09" db="EMBL/GenBank/DDBJ databases">
        <authorList>
            <consortium name="AG Swart"/>
            <person name="Singh M."/>
            <person name="Singh A."/>
            <person name="Seah K."/>
            <person name="Emmerich C."/>
        </authorList>
    </citation>
    <scope>NUCLEOTIDE SEQUENCE</scope>
    <source>
        <strain evidence="3">ATCC30299</strain>
    </source>
</reference>
<dbReference type="GO" id="GO:0005829">
    <property type="term" value="C:cytosol"/>
    <property type="evidence" value="ECO:0007669"/>
    <property type="project" value="TreeGrafter"/>
</dbReference>
<dbReference type="EMBL" id="CAJZBQ010000054">
    <property type="protein sequence ID" value="CAG9332244.1"/>
    <property type="molecule type" value="Genomic_DNA"/>
</dbReference>
<dbReference type="AlphaFoldDB" id="A0AAU9K5E5"/>
<dbReference type="InterPro" id="IPR016024">
    <property type="entry name" value="ARM-type_fold"/>
</dbReference>
<dbReference type="PANTHER" id="PTHR10648">
    <property type="entry name" value="SERINE/THREONINE-PROTEIN PHOSPHATASE PP2A 65 KDA REGULATORY SUBUNIT"/>
    <property type="match status" value="1"/>
</dbReference>
<dbReference type="GO" id="GO:0019888">
    <property type="term" value="F:protein phosphatase regulator activity"/>
    <property type="evidence" value="ECO:0007669"/>
    <property type="project" value="TreeGrafter"/>
</dbReference>
<evidence type="ECO:0000313" key="4">
    <source>
        <dbReference type="Proteomes" id="UP001162131"/>
    </source>
</evidence>
<protein>
    <submittedName>
        <fullName evidence="3">Uncharacterized protein</fullName>
    </submittedName>
</protein>
<evidence type="ECO:0000256" key="1">
    <source>
        <dbReference type="ARBA" id="ARBA00022737"/>
    </source>
</evidence>
<accession>A0AAU9K5E5</accession>